<dbReference type="InterPro" id="IPR038765">
    <property type="entry name" value="Papain-like_cys_pep_sf"/>
</dbReference>
<keyword evidence="2 5" id="KW-0645">Protease</keyword>
<feature type="active site" evidence="5">
    <location>
        <position position="469"/>
    </location>
</feature>
<gene>
    <name evidence="9" type="ORF">SAMN04488561_6215</name>
</gene>
<feature type="active site" evidence="5">
    <location>
        <position position="327"/>
    </location>
</feature>
<evidence type="ECO:0000256" key="7">
    <source>
        <dbReference type="SAM" id="MobiDB-lite"/>
    </source>
</evidence>
<organism evidence="9 10">
    <name type="scientific">Jiangella alba</name>
    <dbReference type="NCBI Taxonomy" id="561176"/>
    <lineage>
        <taxon>Bacteria</taxon>
        <taxon>Bacillati</taxon>
        <taxon>Actinomycetota</taxon>
        <taxon>Actinomycetes</taxon>
        <taxon>Jiangellales</taxon>
        <taxon>Jiangellaceae</taxon>
        <taxon>Jiangella</taxon>
    </lineage>
</organism>
<dbReference type="AlphaFoldDB" id="A0A1H5PY29"/>
<dbReference type="RefSeq" id="WP_069112258.1">
    <property type="nucleotide sequence ID" value="NZ_FNUC01000004.1"/>
</dbReference>
<dbReference type="InterPro" id="IPR001300">
    <property type="entry name" value="Peptidase_C2_calpain_cat"/>
</dbReference>
<dbReference type="PROSITE" id="PS50203">
    <property type="entry name" value="CALPAIN_CAT"/>
    <property type="match status" value="1"/>
</dbReference>
<evidence type="ECO:0000256" key="4">
    <source>
        <dbReference type="ARBA" id="ARBA00022807"/>
    </source>
</evidence>
<dbReference type="SUPFAM" id="SSF54001">
    <property type="entry name" value="Cysteine proteinases"/>
    <property type="match status" value="1"/>
</dbReference>
<protein>
    <submittedName>
        <fullName evidence="9">Calpain family cysteine protease</fullName>
    </submittedName>
</protein>
<keyword evidence="4 5" id="KW-0788">Thiol protease</keyword>
<dbReference type="Proteomes" id="UP000181980">
    <property type="component" value="Unassembled WGS sequence"/>
</dbReference>
<accession>A0A1H5PY29</accession>
<evidence type="ECO:0000256" key="1">
    <source>
        <dbReference type="ARBA" id="ARBA00007623"/>
    </source>
</evidence>
<keyword evidence="6" id="KW-0175">Coiled coil</keyword>
<dbReference type="STRING" id="561176.SAMN04488561_6215"/>
<dbReference type="EMBL" id="FNUC01000004">
    <property type="protein sequence ID" value="SEF18088.1"/>
    <property type="molecule type" value="Genomic_DNA"/>
</dbReference>
<proteinExistence type="inferred from homology"/>
<reference evidence="10" key="1">
    <citation type="submission" date="2016-10" db="EMBL/GenBank/DDBJ databases">
        <authorList>
            <person name="Varghese N."/>
            <person name="Submissions S."/>
        </authorList>
    </citation>
    <scope>NUCLEOTIDE SEQUENCE [LARGE SCALE GENOMIC DNA]</scope>
    <source>
        <strain evidence="10">DSM 45237</strain>
    </source>
</reference>
<keyword evidence="10" id="KW-1185">Reference proteome</keyword>
<dbReference type="GO" id="GO:0006508">
    <property type="term" value="P:proteolysis"/>
    <property type="evidence" value="ECO:0007669"/>
    <property type="project" value="UniProtKB-KW"/>
</dbReference>
<feature type="region of interest" description="Disordered" evidence="7">
    <location>
        <begin position="240"/>
        <end position="262"/>
    </location>
</feature>
<feature type="active site" evidence="5">
    <location>
        <position position="486"/>
    </location>
</feature>
<comment type="similarity">
    <text evidence="1">Belongs to the peptidase C2 family.</text>
</comment>
<evidence type="ECO:0000256" key="5">
    <source>
        <dbReference type="PROSITE-ProRule" id="PRU00239"/>
    </source>
</evidence>
<dbReference type="Pfam" id="PF00648">
    <property type="entry name" value="Peptidase_C2"/>
    <property type="match status" value="1"/>
</dbReference>
<evidence type="ECO:0000313" key="9">
    <source>
        <dbReference type="EMBL" id="SEF18088.1"/>
    </source>
</evidence>
<evidence type="ECO:0000256" key="2">
    <source>
        <dbReference type="ARBA" id="ARBA00022670"/>
    </source>
</evidence>
<dbReference type="GO" id="GO:0004198">
    <property type="term" value="F:calcium-dependent cysteine-type endopeptidase activity"/>
    <property type="evidence" value="ECO:0007669"/>
    <property type="project" value="InterPro"/>
</dbReference>
<keyword evidence="3 5" id="KW-0378">Hydrolase</keyword>
<dbReference type="PANTHER" id="PTHR10183:SF379">
    <property type="entry name" value="CALPAIN-5"/>
    <property type="match status" value="1"/>
</dbReference>
<dbReference type="InterPro" id="IPR022684">
    <property type="entry name" value="Calpain_cysteine_protease"/>
</dbReference>
<evidence type="ECO:0000256" key="6">
    <source>
        <dbReference type="SAM" id="Coils"/>
    </source>
</evidence>
<feature type="coiled-coil region" evidence="6">
    <location>
        <begin position="54"/>
        <end position="98"/>
    </location>
</feature>
<feature type="domain" description="Calpain catalytic" evidence="8">
    <location>
        <begin position="302"/>
        <end position="514"/>
    </location>
</feature>
<evidence type="ECO:0000259" key="8">
    <source>
        <dbReference type="PROSITE" id="PS50203"/>
    </source>
</evidence>
<name>A0A1H5PY29_9ACTN</name>
<evidence type="ECO:0000256" key="3">
    <source>
        <dbReference type="ARBA" id="ARBA00022801"/>
    </source>
</evidence>
<dbReference type="PANTHER" id="PTHR10183">
    <property type="entry name" value="CALPAIN"/>
    <property type="match status" value="1"/>
</dbReference>
<sequence>MFAKPDPFEHDADVWDEQATGFDKAAEAAQAIADDTATAATEAVWKGPMPSERLGRMQQQAKDAAQMADNLSQMASACRTIRDEAETAKTAIDELRREWDDGTLFDRFGSEGEADDIRGQFADRTSGARGDLELLAQSMQPVINAGDPLDYLFSPIQVPGAPDLGEQIDHDAAMDYFETGKLIDPAQVQAIEDTITGVSEGEDPPSDWDEWAVTNGYSADEVQAALDNLDDEERAALNQWLGDNKGDPDNEQPDPGQPSLGLSSFLMRNMSAEQVQEFHTEVPNLEPTLHGDADGWVDGDVDMTADTDFTDGGNGFTDIDQGGIGDCATLTSIAAAQAADPTFLDRHIQENPNGTYTVTVYDENGSPVQVTVNGFVPADGGNPAYNGDELDGEITWASIYEKAMAQYQGGNYVEIDGAYTPDRLETTIGTGSDKTDLPLPFFLPPELQFQQMQEAFEDGKPIVLGGGGHAYSVVGFDDDGNVLVMNPWGGEGSVVAMTPEQFNSGQFPEPADDWPEFTYVAVTK</sequence>
<evidence type="ECO:0000313" key="10">
    <source>
        <dbReference type="Proteomes" id="UP000181980"/>
    </source>
</evidence>